<reference evidence="11" key="2">
    <citation type="submission" date="2021-03" db="UniProtKB">
        <authorList>
            <consortium name="EnsemblPlants"/>
        </authorList>
    </citation>
    <scope>IDENTIFICATION</scope>
</reference>
<dbReference type="PANTHER" id="PTHR45688:SF3">
    <property type="entry name" value="ALANINE--GLYOXYLATE AMINOTRANSFERASE 2, MITOCHONDRIAL"/>
    <property type="match status" value="1"/>
</dbReference>
<evidence type="ECO:0000256" key="8">
    <source>
        <dbReference type="ARBA" id="ARBA00022679"/>
    </source>
</evidence>
<dbReference type="Gramene" id="AUR62043490-RA">
    <property type="protein sequence ID" value="AUR62043490-RA:cds"/>
    <property type="gene ID" value="AUR62043490"/>
</dbReference>
<sequence>QLNIVEGKMQYLFDETGRRYLDAFARIVTVSCGHCHPDILNAVIEQSKLLQHATTIYLHHAIADFAEALASKMPGNLKVMGKGMLVIISDSGKLSFLTFCNEMHRYDLQHSGVYDIIGKHEDSVTCIEYSPETDYLTVSAGPLDLQWLALPLPSSTYYIALYFADDRASSRRAFDISINNVPYVRNLSVTPSGVAVFATKWPLDGLTRLRFTPVNGSDASPLINGGEIFDVLSLGNSA</sequence>
<dbReference type="InterPro" id="IPR015424">
    <property type="entry name" value="PyrdxlP-dep_Trfase"/>
</dbReference>
<keyword evidence="8" id="KW-0808">Transferase</keyword>
<accession>A0A803NBP9</accession>
<evidence type="ECO:0000256" key="2">
    <source>
        <dbReference type="ARBA" id="ARBA00004167"/>
    </source>
</evidence>
<evidence type="ECO:0000259" key="10">
    <source>
        <dbReference type="Pfam" id="PF12819"/>
    </source>
</evidence>
<protein>
    <recommendedName>
        <fullName evidence="6">alanine--glyoxylate transaminase</fullName>
        <ecNumber evidence="6">2.6.1.44</ecNumber>
    </recommendedName>
</protein>
<dbReference type="AlphaFoldDB" id="A0A803NBP9"/>
<keyword evidence="9" id="KW-0663">Pyridoxal phosphate</keyword>
<organism evidence="11 12">
    <name type="scientific">Chenopodium quinoa</name>
    <name type="common">Quinoa</name>
    <dbReference type="NCBI Taxonomy" id="63459"/>
    <lineage>
        <taxon>Eukaryota</taxon>
        <taxon>Viridiplantae</taxon>
        <taxon>Streptophyta</taxon>
        <taxon>Embryophyta</taxon>
        <taxon>Tracheophyta</taxon>
        <taxon>Spermatophyta</taxon>
        <taxon>Magnoliopsida</taxon>
        <taxon>eudicotyledons</taxon>
        <taxon>Gunneridae</taxon>
        <taxon>Pentapetalae</taxon>
        <taxon>Caryophyllales</taxon>
        <taxon>Chenopodiaceae</taxon>
        <taxon>Chenopodioideae</taxon>
        <taxon>Atripliceae</taxon>
        <taxon>Chenopodium</taxon>
    </lineage>
</organism>
<dbReference type="GO" id="GO:0030170">
    <property type="term" value="F:pyridoxal phosphate binding"/>
    <property type="evidence" value="ECO:0007669"/>
    <property type="project" value="InterPro"/>
</dbReference>
<evidence type="ECO:0000256" key="6">
    <source>
        <dbReference type="ARBA" id="ARBA00013049"/>
    </source>
</evidence>
<dbReference type="InterPro" id="IPR005814">
    <property type="entry name" value="Aminotrans_3"/>
</dbReference>
<feature type="domain" description="Malectin-like" evidence="10">
    <location>
        <begin position="141"/>
        <end position="231"/>
    </location>
</feature>
<comment type="subunit">
    <text evidence="5">Homotetramer.</text>
</comment>
<dbReference type="SUPFAM" id="SSF53383">
    <property type="entry name" value="PLP-dependent transferases"/>
    <property type="match status" value="1"/>
</dbReference>
<dbReference type="PANTHER" id="PTHR45688">
    <property type="match status" value="1"/>
</dbReference>
<evidence type="ECO:0000256" key="4">
    <source>
        <dbReference type="ARBA" id="ARBA00008954"/>
    </source>
</evidence>
<dbReference type="GO" id="GO:0016020">
    <property type="term" value="C:membrane"/>
    <property type="evidence" value="ECO:0007669"/>
    <property type="project" value="UniProtKB-SubCell"/>
</dbReference>
<evidence type="ECO:0000256" key="1">
    <source>
        <dbReference type="ARBA" id="ARBA00001933"/>
    </source>
</evidence>
<dbReference type="Proteomes" id="UP000596660">
    <property type="component" value="Unplaced"/>
</dbReference>
<dbReference type="EnsemblPlants" id="AUR62043490-RA">
    <property type="protein sequence ID" value="AUR62043490-RA:cds"/>
    <property type="gene ID" value="AUR62043490"/>
</dbReference>
<dbReference type="InterPro" id="IPR015422">
    <property type="entry name" value="PyrdxlP-dep_Trfase_small"/>
</dbReference>
<proteinExistence type="inferred from homology"/>
<dbReference type="EC" id="2.6.1.44" evidence="6"/>
<keyword evidence="12" id="KW-1185">Reference proteome</keyword>
<reference evidence="11" key="1">
    <citation type="journal article" date="2017" name="Nature">
        <title>The genome of Chenopodium quinoa.</title>
        <authorList>
            <person name="Jarvis D.E."/>
            <person name="Ho Y.S."/>
            <person name="Lightfoot D.J."/>
            <person name="Schmoeckel S.M."/>
            <person name="Li B."/>
            <person name="Borm T.J.A."/>
            <person name="Ohyanagi H."/>
            <person name="Mineta K."/>
            <person name="Michell C.T."/>
            <person name="Saber N."/>
            <person name="Kharbatia N.M."/>
            <person name="Rupper R.R."/>
            <person name="Sharp A.R."/>
            <person name="Dally N."/>
            <person name="Boughton B.A."/>
            <person name="Woo Y.H."/>
            <person name="Gao G."/>
            <person name="Schijlen E.G.W.M."/>
            <person name="Guo X."/>
            <person name="Momin A.A."/>
            <person name="Negrao S."/>
            <person name="Al-Babili S."/>
            <person name="Gehring C."/>
            <person name="Roessner U."/>
            <person name="Jung C."/>
            <person name="Murphy K."/>
            <person name="Arold S.T."/>
            <person name="Gojobori T."/>
            <person name="van der Linden C.G."/>
            <person name="van Loo E.N."/>
            <person name="Jellen E.N."/>
            <person name="Maughan P.J."/>
            <person name="Tester M."/>
        </authorList>
    </citation>
    <scope>NUCLEOTIDE SEQUENCE [LARGE SCALE GENOMIC DNA]</scope>
    <source>
        <strain evidence="11">cv. PI 614886</strain>
    </source>
</reference>
<dbReference type="GO" id="GO:0009436">
    <property type="term" value="P:glyoxylate catabolic process"/>
    <property type="evidence" value="ECO:0007669"/>
    <property type="project" value="TreeGrafter"/>
</dbReference>
<evidence type="ECO:0000256" key="9">
    <source>
        <dbReference type="ARBA" id="ARBA00022898"/>
    </source>
</evidence>
<dbReference type="Gene3D" id="3.90.1150.10">
    <property type="entry name" value="Aspartate Aminotransferase, domain 1"/>
    <property type="match status" value="1"/>
</dbReference>
<evidence type="ECO:0000256" key="7">
    <source>
        <dbReference type="ARBA" id="ARBA00022576"/>
    </source>
</evidence>
<dbReference type="GO" id="GO:0008453">
    <property type="term" value="F:alanine-glyoxylate transaminase activity"/>
    <property type="evidence" value="ECO:0007669"/>
    <property type="project" value="UniProtKB-EC"/>
</dbReference>
<comment type="cofactor">
    <cofactor evidence="1">
        <name>pyridoxal 5'-phosphate</name>
        <dbReference type="ChEBI" id="CHEBI:597326"/>
    </cofactor>
</comment>
<dbReference type="InterPro" id="IPR024788">
    <property type="entry name" value="Malectin-like_Carb-bd_dom"/>
</dbReference>
<dbReference type="Gene3D" id="3.40.640.10">
    <property type="entry name" value="Type I PLP-dependent aspartate aminotransferase-like (Major domain)"/>
    <property type="match status" value="1"/>
</dbReference>
<comment type="similarity">
    <text evidence="4">Belongs to the class-III pyridoxal-phosphate-dependent aminotransferase family.</text>
</comment>
<name>A0A803NBP9_CHEQI</name>
<dbReference type="InterPro" id="IPR015421">
    <property type="entry name" value="PyrdxlP-dep_Trfase_major"/>
</dbReference>
<dbReference type="GO" id="GO:0019481">
    <property type="term" value="P:L-alanine catabolic process, by transamination"/>
    <property type="evidence" value="ECO:0007669"/>
    <property type="project" value="TreeGrafter"/>
</dbReference>
<dbReference type="Pfam" id="PF00202">
    <property type="entry name" value="Aminotran_3"/>
    <property type="match status" value="1"/>
</dbReference>
<evidence type="ECO:0000313" key="11">
    <source>
        <dbReference type="EnsemblPlants" id="AUR62043490-RA:cds"/>
    </source>
</evidence>
<comment type="subcellular location">
    <subcellularLocation>
        <location evidence="2">Membrane</location>
        <topology evidence="2">Single-pass membrane protein</topology>
    </subcellularLocation>
    <subcellularLocation>
        <location evidence="3">Mitochondrion</location>
    </subcellularLocation>
</comment>
<keyword evidence="7" id="KW-0032">Aminotransferase</keyword>
<evidence type="ECO:0000256" key="3">
    <source>
        <dbReference type="ARBA" id="ARBA00004173"/>
    </source>
</evidence>
<dbReference type="Pfam" id="PF12819">
    <property type="entry name" value="Malectin_like"/>
    <property type="match status" value="1"/>
</dbReference>
<evidence type="ECO:0000313" key="12">
    <source>
        <dbReference type="Proteomes" id="UP000596660"/>
    </source>
</evidence>
<dbReference type="Gene3D" id="2.60.120.430">
    <property type="entry name" value="Galactose-binding lectin"/>
    <property type="match status" value="1"/>
</dbReference>
<evidence type="ECO:0000256" key="5">
    <source>
        <dbReference type="ARBA" id="ARBA00011881"/>
    </source>
</evidence>
<dbReference type="GO" id="GO:0005739">
    <property type="term" value="C:mitochondrion"/>
    <property type="evidence" value="ECO:0007669"/>
    <property type="project" value="UniProtKB-SubCell"/>
</dbReference>